<dbReference type="Proteomes" id="UP001597034">
    <property type="component" value="Unassembled WGS sequence"/>
</dbReference>
<dbReference type="AlphaFoldDB" id="A0ABD6DQJ1"/>
<evidence type="ECO:0008006" key="3">
    <source>
        <dbReference type="Google" id="ProtNLM"/>
    </source>
</evidence>
<organism evidence="1 2">
    <name type="scientific">Haloarchaeobius litoreus</name>
    <dbReference type="NCBI Taxonomy" id="755306"/>
    <lineage>
        <taxon>Archaea</taxon>
        <taxon>Methanobacteriati</taxon>
        <taxon>Methanobacteriota</taxon>
        <taxon>Stenosarchaea group</taxon>
        <taxon>Halobacteria</taxon>
        <taxon>Halobacteriales</taxon>
        <taxon>Halorubellaceae</taxon>
        <taxon>Haloarchaeobius</taxon>
    </lineage>
</organism>
<evidence type="ECO:0000313" key="1">
    <source>
        <dbReference type="EMBL" id="MFD1647733.1"/>
    </source>
</evidence>
<protein>
    <recommendedName>
        <fullName evidence="3">CDP-Glycerol:Poly(Glycerophosphate) glycerophosphotransferase</fullName>
    </recommendedName>
</protein>
<reference evidence="1 2" key="1">
    <citation type="journal article" date="2019" name="Int. J. Syst. Evol. Microbiol.">
        <title>The Global Catalogue of Microorganisms (GCM) 10K type strain sequencing project: providing services to taxonomists for standard genome sequencing and annotation.</title>
        <authorList>
            <consortium name="The Broad Institute Genomics Platform"/>
            <consortium name="The Broad Institute Genome Sequencing Center for Infectious Disease"/>
            <person name="Wu L."/>
            <person name="Ma J."/>
        </authorList>
    </citation>
    <scope>NUCLEOTIDE SEQUENCE [LARGE SCALE GENOMIC DNA]</scope>
    <source>
        <strain evidence="1 2">CGMCC 1.10390</strain>
    </source>
</reference>
<evidence type="ECO:0000313" key="2">
    <source>
        <dbReference type="Proteomes" id="UP001597034"/>
    </source>
</evidence>
<dbReference type="EMBL" id="JBHUDO010000004">
    <property type="protein sequence ID" value="MFD1647733.1"/>
    <property type="molecule type" value="Genomic_DNA"/>
</dbReference>
<accession>A0ABD6DQJ1</accession>
<sequence length="428" mass="48417">MPAAGTVAFAIEDTTSYNALRPLVEALEGDDHVDCEVLWLDSLYPPESGRRVSAEVHRRHDHRLAESFMKRDEPVFSRFPDGLRDAMVQKLLVDRLSHRPFYDTAGYLDAVDPDVLVAAMDSIPFLRHLIRDAGQRGVETLVLQHGVYPNNLDASVLAVRNGVLSPSFDPVLPPLERLKRRLLYPYGFSVYTNPFVGEVLTMGTFFQRRIAALREEYPCDGTTPVTVTGSPEFDGGIQPYEPRTDSVLYLSQQTYESGFWTEENLDWHVDRLGRLDEIADVTVRPHPKDSTAKMDRYREQVAVSEEPSLAADIANYDVILASHSTALFEGVVQGKVCGVLTVPWDDTETHQAFEPFTHRHIVQVRPGTEDLDRAAAERSIETQREYLRRFCYTPSAFEVDGSSSTELVLDRIRERLDERRLQHVPATS</sequence>
<gene>
    <name evidence="1" type="ORF">ACFSBL_18735</name>
</gene>
<proteinExistence type="predicted"/>
<name>A0ABD6DQJ1_9EURY</name>
<dbReference type="RefSeq" id="WP_256401788.1">
    <property type="nucleotide sequence ID" value="NZ_JANHJR010000004.1"/>
</dbReference>
<keyword evidence="2" id="KW-1185">Reference proteome</keyword>
<comment type="caution">
    <text evidence="1">The sequence shown here is derived from an EMBL/GenBank/DDBJ whole genome shotgun (WGS) entry which is preliminary data.</text>
</comment>